<proteinExistence type="predicted"/>
<dbReference type="Gene3D" id="3.40.470.10">
    <property type="entry name" value="Uracil-DNA glycosylase-like domain"/>
    <property type="match status" value="1"/>
</dbReference>
<gene>
    <name evidence="2" type="ORF">FVW59_19135</name>
</gene>
<accession>A0A5C8ZNV0</accession>
<reference evidence="2 3" key="1">
    <citation type="submission" date="2019-08" db="EMBL/GenBank/DDBJ databases">
        <title>Parahaliea maris sp. nov., isolated from the surface seawater.</title>
        <authorList>
            <person name="Liu Y."/>
        </authorList>
    </citation>
    <scope>NUCLEOTIDE SEQUENCE [LARGE SCALE GENOMIC DNA]</scope>
    <source>
        <strain evidence="2 3">S2-26</strain>
    </source>
</reference>
<dbReference type="RefSeq" id="WP_148065994.1">
    <property type="nucleotide sequence ID" value="NZ_VRYZ01000011.1"/>
</dbReference>
<dbReference type="EMBL" id="VRYZ01000011">
    <property type="protein sequence ID" value="TXS89041.1"/>
    <property type="molecule type" value="Genomic_DNA"/>
</dbReference>
<dbReference type="InterPro" id="IPR036895">
    <property type="entry name" value="Uracil-DNA_glycosylase-like_sf"/>
</dbReference>
<dbReference type="Proteomes" id="UP000321933">
    <property type="component" value="Unassembled WGS sequence"/>
</dbReference>
<dbReference type="Pfam" id="PF03167">
    <property type="entry name" value="UDG"/>
    <property type="match status" value="1"/>
</dbReference>
<sequence>MINELIKFIPTNLQSRSGKVFYSGKAAFSEYAPLYVLGVNPGGTPEEHANETVQSHTEMVLQSLPADWSAYRDESWKGNLPGKSGMQPRILHLFNVLGVSAGVVPASNLVFARSSRESTIVGDMFQMANECWRFHEKVLELLRPKVIVCLGGTAGDYVCAKVGATTQIEQFVEKNKRKWTSRLFSDASGTFVAVLSHPSIANWCAEASDPTGLVVRALQDTA</sequence>
<comment type="caution">
    <text evidence="2">The sequence shown here is derived from an EMBL/GenBank/DDBJ whole genome shotgun (WGS) entry which is preliminary data.</text>
</comment>
<dbReference type="InterPro" id="IPR005122">
    <property type="entry name" value="Uracil-DNA_glycosylase-like"/>
</dbReference>
<dbReference type="SUPFAM" id="SSF52141">
    <property type="entry name" value="Uracil-DNA glycosylase-like"/>
    <property type="match status" value="1"/>
</dbReference>
<dbReference type="AlphaFoldDB" id="A0A5C8ZNV0"/>
<name>A0A5C8ZNV0_9GAMM</name>
<evidence type="ECO:0000259" key="1">
    <source>
        <dbReference type="Pfam" id="PF03167"/>
    </source>
</evidence>
<organism evidence="2 3">
    <name type="scientific">Parahaliea aestuarii</name>
    <dbReference type="NCBI Taxonomy" id="1852021"/>
    <lineage>
        <taxon>Bacteria</taxon>
        <taxon>Pseudomonadati</taxon>
        <taxon>Pseudomonadota</taxon>
        <taxon>Gammaproteobacteria</taxon>
        <taxon>Cellvibrionales</taxon>
        <taxon>Halieaceae</taxon>
        <taxon>Parahaliea</taxon>
    </lineage>
</organism>
<evidence type="ECO:0000313" key="3">
    <source>
        <dbReference type="Proteomes" id="UP000321933"/>
    </source>
</evidence>
<keyword evidence="3" id="KW-1185">Reference proteome</keyword>
<evidence type="ECO:0000313" key="2">
    <source>
        <dbReference type="EMBL" id="TXS89041.1"/>
    </source>
</evidence>
<feature type="domain" description="Uracil-DNA glycosylase-like" evidence="1">
    <location>
        <begin position="113"/>
        <end position="207"/>
    </location>
</feature>
<protein>
    <recommendedName>
        <fullName evidence="1">Uracil-DNA glycosylase-like domain-containing protein</fullName>
    </recommendedName>
</protein>
<dbReference type="OrthoDB" id="3838047at2"/>